<reference evidence="2 3" key="1">
    <citation type="submission" date="2013-01" db="EMBL/GenBank/DDBJ databases">
        <title>The Genome Sequence of Clostridium clostridioforme 90A8.</title>
        <authorList>
            <consortium name="The Broad Institute Genome Sequencing Platform"/>
            <person name="Earl A."/>
            <person name="Ward D."/>
            <person name="Feldgarden M."/>
            <person name="Gevers D."/>
            <person name="Courvalin P."/>
            <person name="Lambert T."/>
            <person name="Walker B."/>
            <person name="Young S.K."/>
            <person name="Zeng Q."/>
            <person name="Gargeya S."/>
            <person name="Fitzgerald M."/>
            <person name="Haas B."/>
            <person name="Abouelleil A."/>
            <person name="Alvarado L."/>
            <person name="Arachchi H.M."/>
            <person name="Berlin A.M."/>
            <person name="Chapman S.B."/>
            <person name="Dewar J."/>
            <person name="Goldberg J."/>
            <person name="Griggs A."/>
            <person name="Gujja S."/>
            <person name="Hansen M."/>
            <person name="Howarth C."/>
            <person name="Imamovic A."/>
            <person name="Larimer J."/>
            <person name="McCowan C."/>
            <person name="Murphy C."/>
            <person name="Neiman D."/>
            <person name="Pearson M."/>
            <person name="Priest M."/>
            <person name="Roberts A."/>
            <person name="Saif S."/>
            <person name="Shea T."/>
            <person name="Sisk P."/>
            <person name="Sykes S."/>
            <person name="Wortman J."/>
            <person name="Nusbaum C."/>
            <person name="Birren B."/>
        </authorList>
    </citation>
    <scope>NUCLEOTIDE SEQUENCE [LARGE SCALE GENOMIC DNA]</scope>
    <source>
        <strain evidence="2 3">90A8</strain>
    </source>
</reference>
<comment type="caution">
    <text evidence="2">The sequence shown here is derived from an EMBL/GenBank/DDBJ whole genome shotgun (WGS) entry which is preliminary data.</text>
</comment>
<sequence length="136" mass="15580">MTWPFENDTSAITKKLAKNSLKSGKMRNLLIILTISLSIALMSGLALYIASMQTANSRQLENLQQVFFYDITEQQCDTLRLDSRISEMRVTKYGKRSEIENYVIWPMYIEQSEGKIQSAEISEGQYPSAENEIARN</sequence>
<evidence type="ECO:0000313" key="2">
    <source>
        <dbReference type="EMBL" id="ENZ17620.1"/>
    </source>
</evidence>
<name>A0A0E2HDQ0_9FIRM</name>
<evidence type="ECO:0000313" key="3">
    <source>
        <dbReference type="Proteomes" id="UP000013085"/>
    </source>
</evidence>
<organism evidence="2 3">
    <name type="scientific">[Clostridium] clostridioforme 90A8</name>
    <dbReference type="NCBI Taxonomy" id="999408"/>
    <lineage>
        <taxon>Bacteria</taxon>
        <taxon>Bacillati</taxon>
        <taxon>Bacillota</taxon>
        <taxon>Clostridia</taxon>
        <taxon>Lachnospirales</taxon>
        <taxon>Lachnospiraceae</taxon>
        <taxon>Enterocloster</taxon>
    </lineage>
</organism>
<dbReference type="Proteomes" id="UP000013085">
    <property type="component" value="Unassembled WGS sequence"/>
</dbReference>
<protein>
    <submittedName>
        <fullName evidence="2">Uncharacterized protein</fullName>
    </submittedName>
</protein>
<dbReference type="RefSeq" id="WP_002583513.1">
    <property type="nucleotide sequence ID" value="NZ_KB851018.1"/>
</dbReference>
<dbReference type="GeneID" id="57959947"/>
<evidence type="ECO:0000256" key="1">
    <source>
        <dbReference type="SAM" id="Phobius"/>
    </source>
</evidence>
<keyword evidence="1" id="KW-0472">Membrane</keyword>
<proteinExistence type="predicted"/>
<keyword evidence="1" id="KW-0812">Transmembrane</keyword>
<gene>
    <name evidence="2" type="ORF">HMPREF1090_01570</name>
</gene>
<dbReference type="PATRIC" id="fig|999408.3.peg.1690"/>
<feature type="transmembrane region" description="Helical" evidence="1">
    <location>
        <begin position="29"/>
        <end position="50"/>
    </location>
</feature>
<keyword evidence="1" id="KW-1133">Transmembrane helix</keyword>
<accession>A0A0E2HDQ0</accession>
<dbReference type="EMBL" id="AGYR01000013">
    <property type="protein sequence ID" value="ENZ17620.1"/>
    <property type="molecule type" value="Genomic_DNA"/>
</dbReference>
<dbReference type="HOGENOM" id="CLU_1871802_0_0_9"/>
<dbReference type="AlphaFoldDB" id="A0A0E2HDQ0"/>